<feature type="transmembrane region" description="Helical" evidence="2">
    <location>
        <begin position="631"/>
        <end position="652"/>
    </location>
</feature>
<evidence type="ECO:0000259" key="4">
    <source>
        <dbReference type="Pfam" id="PF00144"/>
    </source>
</evidence>
<comment type="caution">
    <text evidence="5">The sequence shown here is derived from an EMBL/GenBank/DDBJ whole genome shotgun (WGS) entry which is preliminary data.</text>
</comment>
<keyword evidence="2" id="KW-0812">Transmembrane</keyword>
<dbReference type="InterPro" id="IPR050491">
    <property type="entry name" value="AmpC-like"/>
</dbReference>
<sequence>MNRYTKKKHVSIILCLIVLLFSFFPAASIAAEETNAAVETGETQHLETGNRANEKTTPSGIPLSEVEGFVDGYVDDYIGKTVPGAAIVVLKDNQIVLSKGYGYADIERKIEVNPETTVFEWGSVSKLFVWTSVMQLVEQGKIDLNEDIRTYLPEGFLTKLKYDEPITMLHLMHHNAGFEEYVFDLGYDKPDKVKSLEEGLKLSEPEQVYKPGEVVAYSNFGTALAGFIVERMTGQEFYQYVQGNILEKIGSKDSSIHPTWSDKPELIDNKAAGYTYTEPSQFKELMWFYVSMYPAGSANGPVVDLANFASAFMPQPGEESPLFQKESTLHEMLAQSYTANENIPGIAHGFWEYQGKKRGLTHGGNTAAFSSNLHIVPEENFAVIVLTNQSGEADLCYGLTKKLVGEKEISASAEKLPDPAEVEGTYTMARRGYGGFMNIYFDLLSFKVEALNEREVQISGMGMEGKYVQTSPYVYQKTEGHVMLDAMSPIYVHVKDREPTQISMSITDLLPVGKGKTTPYLIIGVGLLLLSFVYFIIAPFVILVRGIIRKRRKIPAESHQRWNSGIILSGTAIVLNNVLMFLRLMINPFASYSEMVPHIILNYGLTALSVICVGILAVKGRKAELMKGQKFWYGFSAAMTLFLIILMVYWQFYSAT</sequence>
<dbReference type="RefSeq" id="WP_184525706.1">
    <property type="nucleotide sequence ID" value="NZ_JACHGK010000006.1"/>
</dbReference>
<feature type="signal peptide" evidence="3">
    <location>
        <begin position="1"/>
        <end position="30"/>
    </location>
</feature>
<protein>
    <submittedName>
        <fullName evidence="5">CubicO group peptidase (Beta-lactamase class C family)</fullName>
    </submittedName>
</protein>
<feature type="region of interest" description="Disordered" evidence="1">
    <location>
        <begin position="40"/>
        <end position="60"/>
    </location>
</feature>
<dbReference type="SUPFAM" id="SSF56601">
    <property type="entry name" value="beta-lactamase/transpeptidase-like"/>
    <property type="match status" value="1"/>
</dbReference>
<keyword evidence="6" id="KW-1185">Reference proteome</keyword>
<dbReference type="InterPro" id="IPR012338">
    <property type="entry name" value="Beta-lactam/transpept-like"/>
</dbReference>
<dbReference type="InterPro" id="IPR001466">
    <property type="entry name" value="Beta-lactam-related"/>
</dbReference>
<feature type="chain" id="PRO_5030518708" evidence="3">
    <location>
        <begin position="31"/>
        <end position="656"/>
    </location>
</feature>
<evidence type="ECO:0000313" key="5">
    <source>
        <dbReference type="EMBL" id="MBB6445565.1"/>
    </source>
</evidence>
<name>A0A7X0HTS3_9BACI</name>
<dbReference type="Gene3D" id="3.40.710.10">
    <property type="entry name" value="DD-peptidase/beta-lactamase superfamily"/>
    <property type="match status" value="1"/>
</dbReference>
<feature type="transmembrane region" description="Helical" evidence="2">
    <location>
        <begin position="565"/>
        <end position="586"/>
    </location>
</feature>
<accession>A0A7X0HTS3</accession>
<organism evidence="5 6">
    <name type="scientific">Bacillus benzoevorans</name>
    <dbReference type="NCBI Taxonomy" id="1456"/>
    <lineage>
        <taxon>Bacteria</taxon>
        <taxon>Bacillati</taxon>
        <taxon>Bacillota</taxon>
        <taxon>Bacilli</taxon>
        <taxon>Bacillales</taxon>
        <taxon>Bacillaceae</taxon>
        <taxon>Bacillus</taxon>
    </lineage>
</organism>
<evidence type="ECO:0000256" key="3">
    <source>
        <dbReference type="SAM" id="SignalP"/>
    </source>
</evidence>
<keyword evidence="2" id="KW-1133">Transmembrane helix</keyword>
<feature type="compositionally biased region" description="Polar residues" evidence="1">
    <location>
        <begin position="41"/>
        <end position="59"/>
    </location>
</feature>
<keyword evidence="3" id="KW-0732">Signal</keyword>
<dbReference type="EMBL" id="JACHGK010000006">
    <property type="protein sequence ID" value="MBB6445565.1"/>
    <property type="molecule type" value="Genomic_DNA"/>
</dbReference>
<dbReference type="PANTHER" id="PTHR46825">
    <property type="entry name" value="D-ALANYL-D-ALANINE-CARBOXYPEPTIDASE/ENDOPEPTIDASE AMPH"/>
    <property type="match status" value="1"/>
</dbReference>
<reference evidence="5 6" key="1">
    <citation type="submission" date="2020-08" db="EMBL/GenBank/DDBJ databases">
        <title>Genomic Encyclopedia of Type Strains, Phase IV (KMG-IV): sequencing the most valuable type-strain genomes for metagenomic binning, comparative biology and taxonomic classification.</title>
        <authorList>
            <person name="Goeker M."/>
        </authorList>
    </citation>
    <scope>NUCLEOTIDE SEQUENCE [LARGE SCALE GENOMIC DNA]</scope>
    <source>
        <strain evidence="5 6">DSM 5391</strain>
    </source>
</reference>
<dbReference type="Proteomes" id="UP000531594">
    <property type="component" value="Unassembled WGS sequence"/>
</dbReference>
<evidence type="ECO:0000256" key="1">
    <source>
        <dbReference type="SAM" id="MobiDB-lite"/>
    </source>
</evidence>
<dbReference type="Pfam" id="PF00144">
    <property type="entry name" value="Beta-lactamase"/>
    <property type="match status" value="1"/>
</dbReference>
<evidence type="ECO:0000256" key="2">
    <source>
        <dbReference type="SAM" id="Phobius"/>
    </source>
</evidence>
<proteinExistence type="predicted"/>
<dbReference type="PANTHER" id="PTHR46825:SF9">
    <property type="entry name" value="BETA-LACTAMASE-RELATED DOMAIN-CONTAINING PROTEIN"/>
    <property type="match status" value="1"/>
</dbReference>
<feature type="transmembrane region" description="Helical" evidence="2">
    <location>
        <begin position="598"/>
        <end position="619"/>
    </location>
</feature>
<dbReference type="AlphaFoldDB" id="A0A7X0HTS3"/>
<evidence type="ECO:0000313" key="6">
    <source>
        <dbReference type="Proteomes" id="UP000531594"/>
    </source>
</evidence>
<keyword evidence="2" id="KW-0472">Membrane</keyword>
<feature type="transmembrane region" description="Helical" evidence="2">
    <location>
        <begin position="520"/>
        <end position="544"/>
    </location>
</feature>
<feature type="domain" description="Beta-lactamase-related" evidence="4">
    <location>
        <begin position="74"/>
        <end position="394"/>
    </location>
</feature>
<gene>
    <name evidence="5" type="ORF">HNR53_002184</name>
</gene>